<proteinExistence type="predicted"/>
<name>A0A8K0JFC1_9TREE</name>
<comment type="caution">
    <text evidence="2">The sequence shown here is derived from an EMBL/GenBank/DDBJ whole genome shotgun (WGS) entry which is preliminary data.</text>
</comment>
<feature type="coiled-coil region" evidence="1">
    <location>
        <begin position="66"/>
        <end position="93"/>
    </location>
</feature>
<reference evidence="2" key="1">
    <citation type="submission" date="2020-04" db="EMBL/GenBank/DDBJ databases">
        <title>Analysis of mating type loci in Filobasidium floriforme.</title>
        <authorList>
            <person name="Nowrousian M."/>
        </authorList>
    </citation>
    <scope>NUCLEOTIDE SEQUENCE</scope>
    <source>
        <strain evidence="2">CBS 6242</strain>
    </source>
</reference>
<protein>
    <submittedName>
        <fullName evidence="2">Uncharacterized protein</fullName>
    </submittedName>
</protein>
<keyword evidence="3" id="KW-1185">Reference proteome</keyword>
<evidence type="ECO:0000313" key="3">
    <source>
        <dbReference type="Proteomes" id="UP000812966"/>
    </source>
</evidence>
<dbReference type="EMBL" id="JABELV010000200">
    <property type="protein sequence ID" value="KAG7528185.1"/>
    <property type="molecule type" value="Genomic_DNA"/>
</dbReference>
<organism evidence="2 3">
    <name type="scientific">Filobasidium floriforme</name>
    <dbReference type="NCBI Taxonomy" id="5210"/>
    <lineage>
        <taxon>Eukaryota</taxon>
        <taxon>Fungi</taxon>
        <taxon>Dikarya</taxon>
        <taxon>Basidiomycota</taxon>
        <taxon>Agaricomycotina</taxon>
        <taxon>Tremellomycetes</taxon>
        <taxon>Filobasidiales</taxon>
        <taxon>Filobasidiaceae</taxon>
        <taxon>Filobasidium</taxon>
    </lineage>
</organism>
<sequence>MTSATVYPDLSEIIPSTTFQITFCEGQISADIPPWLSDALGLTEFSSLADSSDSEVVQSDLSPMDHKDQQDRIRKEEQQVDMALADHEEALHNIQSSLIVAIHSDSSIRGEVCRVGYIIGDAGTLYKIPSQRDTLRSKVMAEARNLASLKSFLFKEQLALRASAEALIKQHNTPPAEQSTSQDQRLKELLGNLTELAIAVESNWRKASDREQAQNGKGFSLLPYPEPLIYRFEYFLCHNFRVAVGKHRRSHAPKGIYPILAWRWRVTDSPSRRQEAFAQARSIELSAESFERRFIRFDLKERGLEGARSSKPRRTDCGLTSDS</sequence>
<dbReference type="Proteomes" id="UP000812966">
    <property type="component" value="Unassembled WGS sequence"/>
</dbReference>
<gene>
    <name evidence="2" type="ORF">FFLO_06356</name>
</gene>
<dbReference type="AlphaFoldDB" id="A0A8K0JFC1"/>
<evidence type="ECO:0000313" key="2">
    <source>
        <dbReference type="EMBL" id="KAG7528185.1"/>
    </source>
</evidence>
<accession>A0A8K0JFC1</accession>
<evidence type="ECO:0000256" key="1">
    <source>
        <dbReference type="SAM" id="Coils"/>
    </source>
</evidence>
<keyword evidence="1" id="KW-0175">Coiled coil</keyword>